<feature type="transmembrane region" description="Helical" evidence="1">
    <location>
        <begin position="20"/>
        <end position="38"/>
    </location>
</feature>
<gene>
    <name evidence="2" type="ORF">SAMN04488242_1454</name>
</gene>
<name>A0A1G9JT01_9ACTN</name>
<dbReference type="NCBIfam" id="TIGR02206">
    <property type="entry name" value="intg_mem_TP0381"/>
    <property type="match status" value="1"/>
</dbReference>
<evidence type="ECO:0000313" key="3">
    <source>
        <dbReference type="Proteomes" id="UP000199475"/>
    </source>
</evidence>
<dbReference type="RefSeq" id="WP_093250439.1">
    <property type="nucleotide sequence ID" value="NZ_FNGP01000002.1"/>
</dbReference>
<keyword evidence="1" id="KW-0812">Transmembrane</keyword>
<proteinExistence type="predicted"/>
<feature type="transmembrane region" description="Helical" evidence="1">
    <location>
        <begin position="50"/>
        <end position="68"/>
    </location>
</feature>
<dbReference type="Proteomes" id="UP000199475">
    <property type="component" value="Unassembled WGS sequence"/>
</dbReference>
<dbReference type="InterPro" id="IPR011737">
    <property type="entry name" value="CHP02206_TP0381"/>
</dbReference>
<dbReference type="EMBL" id="FNGP01000002">
    <property type="protein sequence ID" value="SDL40668.1"/>
    <property type="molecule type" value="Genomic_DNA"/>
</dbReference>
<keyword evidence="3" id="KW-1185">Reference proteome</keyword>
<keyword evidence="1" id="KW-0472">Membrane</keyword>
<feature type="transmembrane region" description="Helical" evidence="1">
    <location>
        <begin position="80"/>
        <end position="98"/>
    </location>
</feature>
<accession>A0A1G9JT01</accession>
<evidence type="ECO:0000256" key="1">
    <source>
        <dbReference type="SAM" id="Phobius"/>
    </source>
</evidence>
<keyword evidence="1" id="KW-1133">Transmembrane helix</keyword>
<sequence>MSEYWAREWAGEPFRLFGTSHLVLLLTVAVLTATVTLLGPRVPAPTRLLIRRAAAVVLVLNTAVWHLWNVAVGLWTLDTMLPLHLCSVMSLVAAVALWTGHPWLATATWLLGSPGALQALLTPEVAPYGFPHYRVLQSWSQHSLLWLAGFWLVFAEGIRPTFRRTVQVWLALHALAAGVFVVNLAVGSNYLFLNRKPEFASVLDLLPPWPTYLLVLEGLVVFLLLAFWLIGRAPAGRRQPSVEDALVSR</sequence>
<dbReference type="Pfam" id="PF14808">
    <property type="entry name" value="TMEM164"/>
    <property type="match status" value="1"/>
</dbReference>
<reference evidence="2 3" key="1">
    <citation type="submission" date="2016-10" db="EMBL/GenBank/DDBJ databases">
        <authorList>
            <person name="de Groot N.N."/>
        </authorList>
    </citation>
    <scope>NUCLEOTIDE SEQUENCE [LARGE SCALE GENOMIC DNA]</scope>
    <source>
        <strain evidence="2 3">CGMCC 1.9159</strain>
    </source>
</reference>
<feature type="transmembrane region" description="Helical" evidence="1">
    <location>
        <begin position="141"/>
        <end position="158"/>
    </location>
</feature>
<feature type="transmembrane region" description="Helical" evidence="1">
    <location>
        <begin position="212"/>
        <end position="231"/>
    </location>
</feature>
<organism evidence="2 3">
    <name type="scientific">Tessaracoccus oleiagri</name>
    <dbReference type="NCBI Taxonomy" id="686624"/>
    <lineage>
        <taxon>Bacteria</taxon>
        <taxon>Bacillati</taxon>
        <taxon>Actinomycetota</taxon>
        <taxon>Actinomycetes</taxon>
        <taxon>Propionibacteriales</taxon>
        <taxon>Propionibacteriaceae</taxon>
        <taxon>Tessaracoccus</taxon>
    </lineage>
</organism>
<dbReference type="OrthoDB" id="9813172at2"/>
<feature type="transmembrane region" description="Helical" evidence="1">
    <location>
        <begin position="170"/>
        <end position="192"/>
    </location>
</feature>
<dbReference type="STRING" id="686624.SAMN04488242_1454"/>
<protein>
    <submittedName>
        <fullName evidence="2">Conserved hypothetical integral membrane protein TIGR02206</fullName>
    </submittedName>
</protein>
<evidence type="ECO:0000313" key="2">
    <source>
        <dbReference type="EMBL" id="SDL40668.1"/>
    </source>
</evidence>
<dbReference type="AlphaFoldDB" id="A0A1G9JT01"/>